<dbReference type="SUPFAM" id="SSF58038">
    <property type="entry name" value="SNARE fusion complex"/>
    <property type="match status" value="1"/>
</dbReference>
<keyword evidence="3 7" id="KW-0812">Transmembrane</keyword>
<evidence type="ECO:0000256" key="3">
    <source>
        <dbReference type="ARBA" id="ARBA00022692"/>
    </source>
</evidence>
<dbReference type="GO" id="GO:0015031">
    <property type="term" value="P:protein transport"/>
    <property type="evidence" value="ECO:0007669"/>
    <property type="project" value="UniProtKB-KW"/>
</dbReference>
<dbReference type="GO" id="GO:0012507">
    <property type="term" value="C:ER to Golgi transport vesicle membrane"/>
    <property type="evidence" value="ECO:0007669"/>
    <property type="project" value="TreeGrafter"/>
</dbReference>
<dbReference type="GO" id="GO:0005484">
    <property type="term" value="F:SNAP receptor activity"/>
    <property type="evidence" value="ECO:0007669"/>
    <property type="project" value="TreeGrafter"/>
</dbReference>
<dbReference type="GO" id="GO:0000149">
    <property type="term" value="F:SNARE binding"/>
    <property type="evidence" value="ECO:0007669"/>
    <property type="project" value="TreeGrafter"/>
</dbReference>
<keyword evidence="6 7" id="KW-0472">Membrane</keyword>
<keyword evidence="4" id="KW-0653">Protein transport</keyword>
<proteinExistence type="predicted"/>
<evidence type="ECO:0000313" key="8">
    <source>
        <dbReference type="EMBL" id="CAE0649158.1"/>
    </source>
</evidence>
<dbReference type="GO" id="GO:0031902">
    <property type="term" value="C:late endosome membrane"/>
    <property type="evidence" value="ECO:0007669"/>
    <property type="project" value="TreeGrafter"/>
</dbReference>
<evidence type="ECO:0000256" key="5">
    <source>
        <dbReference type="ARBA" id="ARBA00022989"/>
    </source>
</evidence>
<dbReference type="EMBL" id="HBIV01004932">
    <property type="protein sequence ID" value="CAE0649158.1"/>
    <property type="molecule type" value="Transcribed_RNA"/>
</dbReference>
<evidence type="ECO:0008006" key="9">
    <source>
        <dbReference type="Google" id="ProtNLM"/>
    </source>
</evidence>
<feature type="transmembrane region" description="Helical" evidence="7">
    <location>
        <begin position="123"/>
        <end position="142"/>
    </location>
</feature>
<dbReference type="PANTHER" id="PTHR21230">
    <property type="entry name" value="VESICLE TRANSPORT V-SNARE PROTEIN VTI1-RELATED"/>
    <property type="match status" value="1"/>
</dbReference>
<keyword evidence="5 7" id="KW-1133">Transmembrane helix</keyword>
<evidence type="ECO:0000256" key="4">
    <source>
        <dbReference type="ARBA" id="ARBA00022927"/>
    </source>
</evidence>
<dbReference type="GO" id="GO:0031201">
    <property type="term" value="C:SNARE complex"/>
    <property type="evidence" value="ECO:0007669"/>
    <property type="project" value="TreeGrafter"/>
</dbReference>
<evidence type="ECO:0000256" key="1">
    <source>
        <dbReference type="ARBA" id="ARBA00004211"/>
    </source>
</evidence>
<evidence type="ECO:0000256" key="7">
    <source>
        <dbReference type="SAM" id="Phobius"/>
    </source>
</evidence>
<name>A0A7S4DH20_9EUKA</name>
<accession>A0A7S4DH20</accession>
<dbReference type="Gene3D" id="1.20.5.110">
    <property type="match status" value="1"/>
</dbReference>
<keyword evidence="2" id="KW-0813">Transport</keyword>
<organism evidence="8">
    <name type="scientific">Lotharella globosa</name>
    <dbReference type="NCBI Taxonomy" id="91324"/>
    <lineage>
        <taxon>Eukaryota</taxon>
        <taxon>Sar</taxon>
        <taxon>Rhizaria</taxon>
        <taxon>Cercozoa</taxon>
        <taxon>Chlorarachniophyceae</taxon>
        <taxon>Lotharella</taxon>
    </lineage>
</organism>
<reference evidence="8" key="1">
    <citation type="submission" date="2021-01" db="EMBL/GenBank/DDBJ databases">
        <authorList>
            <person name="Corre E."/>
            <person name="Pelletier E."/>
            <person name="Niang G."/>
            <person name="Scheremetjew M."/>
            <person name="Finn R."/>
            <person name="Kale V."/>
            <person name="Holt S."/>
            <person name="Cochrane G."/>
            <person name="Meng A."/>
            <person name="Brown T."/>
            <person name="Cohen L."/>
        </authorList>
    </citation>
    <scope>NUCLEOTIDE SEQUENCE</scope>
    <source>
        <strain evidence="8">CCCM811</strain>
    </source>
</reference>
<gene>
    <name evidence="8" type="ORF">LGLO00237_LOCUS3487</name>
</gene>
<evidence type="ECO:0000256" key="2">
    <source>
        <dbReference type="ARBA" id="ARBA00022448"/>
    </source>
</evidence>
<protein>
    <recommendedName>
        <fullName evidence="9">t-SNARE coiled-coil homology domain-containing protein</fullName>
    </recommendedName>
</protein>
<comment type="subcellular location">
    <subcellularLocation>
        <location evidence="1">Membrane</location>
        <topology evidence="1">Single-pass type IV membrane protein</topology>
    </subcellularLocation>
</comment>
<evidence type="ECO:0000256" key="6">
    <source>
        <dbReference type="ARBA" id="ARBA00023136"/>
    </source>
</evidence>
<dbReference type="GO" id="GO:0006906">
    <property type="term" value="P:vesicle fusion"/>
    <property type="evidence" value="ECO:0007669"/>
    <property type="project" value="TreeGrafter"/>
</dbReference>
<dbReference type="GO" id="GO:0005789">
    <property type="term" value="C:endoplasmic reticulum membrane"/>
    <property type="evidence" value="ECO:0007669"/>
    <property type="project" value="TreeGrafter"/>
</dbReference>
<sequence>MEHKARNRLQTMRRDLSRHEEVLREHALGLDPDSRVVAPEDRVRRRQLNEISSVQMSTRTSVGRTMHTVESIQNKGRETLKLLGEDTEALERAQGDVDATNSLNNRARRALEGIASRIWRDKFLQWGIIIIELLIIALIIYLKYIRQ</sequence>
<dbReference type="PANTHER" id="PTHR21230:SF26">
    <property type="entry name" value="VESICLE TRANSPORT THROUGH INTERACTION WITH T-SNARES HOMOLOG 1A"/>
    <property type="match status" value="1"/>
</dbReference>
<dbReference type="GO" id="GO:0005794">
    <property type="term" value="C:Golgi apparatus"/>
    <property type="evidence" value="ECO:0007669"/>
    <property type="project" value="TreeGrafter"/>
</dbReference>
<dbReference type="AlphaFoldDB" id="A0A7S4DH20"/>